<reference evidence="1 2" key="1">
    <citation type="submission" date="2019-02" db="EMBL/GenBank/DDBJ databases">
        <title>Marinobacter halodurans sp. nov., a marine bacterium isolated from sea tidal flat.</title>
        <authorList>
            <person name="Yoo Y."/>
            <person name="Lee D.W."/>
            <person name="Kim B.S."/>
            <person name="Kim J.-J."/>
        </authorList>
    </citation>
    <scope>NUCLEOTIDE SEQUENCE [LARGE SCALE GENOMIC DNA]</scope>
    <source>
        <strain evidence="1 2">YJ-S3-2</strain>
    </source>
</reference>
<evidence type="ECO:0000313" key="1">
    <source>
        <dbReference type="EMBL" id="TBW49122.1"/>
    </source>
</evidence>
<sequence>MGIKFRAVRITSEAKLEDIAETMQRVLVNFSNPINFSSVFYRDPREGETIATMVAFQNKDAFYLDRPDPELRSSFSSKARKPDLLSNVFSKFGGAHAEKDVSDYISRIVAVATARQLSTRFHNATAHIVSDTLCECGHITFQNGVAASGVLVSPEGTERKVSISNGSIETSEYSVGADYQKYFFEQSNMDLEEFLESLEYLGRIQVMAKKELIPNAQFELEKT</sequence>
<dbReference type="RefSeq" id="WP_131483720.1">
    <property type="nucleotide sequence ID" value="NZ_SJDL01000043.1"/>
</dbReference>
<organism evidence="1 2">
    <name type="scientific">Marinobacter halodurans</name>
    <dbReference type="NCBI Taxonomy" id="2528979"/>
    <lineage>
        <taxon>Bacteria</taxon>
        <taxon>Pseudomonadati</taxon>
        <taxon>Pseudomonadota</taxon>
        <taxon>Gammaproteobacteria</taxon>
        <taxon>Pseudomonadales</taxon>
        <taxon>Marinobacteraceae</taxon>
        <taxon>Marinobacter</taxon>
    </lineage>
</organism>
<dbReference type="Proteomes" id="UP000313645">
    <property type="component" value="Unassembled WGS sequence"/>
</dbReference>
<dbReference type="EMBL" id="SJDL01000043">
    <property type="protein sequence ID" value="TBW49122.1"/>
    <property type="molecule type" value="Genomic_DNA"/>
</dbReference>
<protein>
    <recommendedName>
        <fullName evidence="3">ABM domain-containing protein</fullName>
    </recommendedName>
</protein>
<keyword evidence="2" id="KW-1185">Reference proteome</keyword>
<accession>A0ABY1ZJ70</accession>
<proteinExistence type="predicted"/>
<comment type="caution">
    <text evidence="1">The sequence shown here is derived from an EMBL/GenBank/DDBJ whole genome shotgun (WGS) entry which is preliminary data.</text>
</comment>
<evidence type="ECO:0000313" key="2">
    <source>
        <dbReference type="Proteomes" id="UP000313645"/>
    </source>
</evidence>
<name>A0ABY1ZJ70_9GAMM</name>
<evidence type="ECO:0008006" key="3">
    <source>
        <dbReference type="Google" id="ProtNLM"/>
    </source>
</evidence>
<gene>
    <name evidence="1" type="ORF">EZI54_20330</name>
</gene>